<dbReference type="Pfam" id="PF04289">
    <property type="entry name" value="DUF447_N"/>
    <property type="match status" value="1"/>
</dbReference>
<dbReference type="AlphaFoldDB" id="A0A7V9AD43"/>
<sequence>MILEGLVTTLDAEGAPHLAPMGPRFDAAESDRFLLRPFPTAQTCRNLLRHPQGVFHITDDALLLAQAAIGRLPSFPPVQPAARIRGVVLQDCCRYYEFVIEQVDTSQERVHMQARIVHQGRVRDFLGFQRARHAIVEAAILATRVHLLPWEEIEAEFRKLRRIVEKTGDAAEHEAMALLEEHVRAAAVQAAQRLAPLPDQNSEAPQDPPRGP</sequence>
<evidence type="ECO:0000313" key="4">
    <source>
        <dbReference type="EMBL" id="MBA2227853.1"/>
    </source>
</evidence>
<evidence type="ECO:0000259" key="2">
    <source>
        <dbReference type="Pfam" id="PF04289"/>
    </source>
</evidence>
<feature type="domain" description="DUF447" evidence="2">
    <location>
        <begin position="4"/>
        <end position="120"/>
    </location>
</feature>
<evidence type="ECO:0000313" key="5">
    <source>
        <dbReference type="Proteomes" id="UP000542342"/>
    </source>
</evidence>
<accession>A0A7V9AD43</accession>
<proteinExistence type="predicted"/>
<gene>
    <name evidence="4" type="ORF">H0921_16965</name>
</gene>
<feature type="region of interest" description="Disordered" evidence="1">
    <location>
        <begin position="192"/>
        <end position="212"/>
    </location>
</feature>
<dbReference type="InterPro" id="IPR012349">
    <property type="entry name" value="Split_barrel_FMN-bd"/>
</dbReference>
<name>A0A7V9AD43_9BACT</name>
<evidence type="ECO:0000256" key="1">
    <source>
        <dbReference type="SAM" id="MobiDB-lite"/>
    </source>
</evidence>
<dbReference type="InterPro" id="IPR007386">
    <property type="entry name" value="DUF447_N"/>
</dbReference>
<dbReference type="RefSeq" id="WP_194539716.1">
    <property type="nucleotide sequence ID" value="NZ_JACEFB010000020.1"/>
</dbReference>
<dbReference type="SUPFAM" id="SSF50475">
    <property type="entry name" value="FMN-binding split barrel"/>
    <property type="match status" value="1"/>
</dbReference>
<dbReference type="InterPro" id="IPR049288">
    <property type="entry name" value="DUF447_C"/>
</dbReference>
<dbReference type="Gene3D" id="1.20.58.290">
    <property type="entry name" value="Hypothetical membrane protein ta0354_69_121"/>
    <property type="match status" value="1"/>
</dbReference>
<dbReference type="Gene3D" id="2.30.110.10">
    <property type="entry name" value="Electron Transport, Fmn-binding Protein, Chain A"/>
    <property type="match status" value="1"/>
</dbReference>
<comment type="caution">
    <text evidence="4">The sequence shown here is derived from an EMBL/GenBank/DDBJ whole genome shotgun (WGS) entry which is preliminary data.</text>
</comment>
<dbReference type="Proteomes" id="UP000542342">
    <property type="component" value="Unassembled WGS sequence"/>
</dbReference>
<reference evidence="4 5" key="1">
    <citation type="submission" date="2020-07" db="EMBL/GenBank/DDBJ databases">
        <title>Thermogemmata thermophila gen. nov., sp. nov., a novel moderate thermophilic planctomycete from a Kamchatka hot spring.</title>
        <authorList>
            <person name="Elcheninov A.G."/>
            <person name="Podosokorskaya O.A."/>
            <person name="Kovaleva O.L."/>
            <person name="Novikov A."/>
            <person name="Bonch-Osmolovskaya E.A."/>
            <person name="Toshchakov S.V."/>
            <person name="Kublanov I.V."/>
        </authorList>
    </citation>
    <scope>NUCLEOTIDE SEQUENCE [LARGE SCALE GENOMIC DNA]</scope>
    <source>
        <strain evidence="4 5">2918</strain>
    </source>
</reference>
<organism evidence="4 5">
    <name type="scientific">Thermogemmata fonticola</name>
    <dbReference type="NCBI Taxonomy" id="2755323"/>
    <lineage>
        <taxon>Bacteria</taxon>
        <taxon>Pseudomonadati</taxon>
        <taxon>Planctomycetota</taxon>
        <taxon>Planctomycetia</taxon>
        <taxon>Gemmatales</taxon>
        <taxon>Gemmataceae</taxon>
        <taxon>Thermogemmata</taxon>
    </lineage>
</organism>
<dbReference type="Pfam" id="PF20766">
    <property type="entry name" value="DUF447_C"/>
    <property type="match status" value="1"/>
</dbReference>
<protein>
    <submittedName>
        <fullName evidence="4">DUF447 family protein</fullName>
    </submittedName>
</protein>
<dbReference type="EMBL" id="JACEFB010000020">
    <property type="protein sequence ID" value="MBA2227853.1"/>
    <property type="molecule type" value="Genomic_DNA"/>
</dbReference>
<evidence type="ECO:0000259" key="3">
    <source>
        <dbReference type="Pfam" id="PF20766"/>
    </source>
</evidence>
<keyword evidence="5" id="KW-1185">Reference proteome</keyword>
<feature type="domain" description="DUF447" evidence="3">
    <location>
        <begin position="130"/>
        <end position="181"/>
    </location>
</feature>